<evidence type="ECO:0000313" key="2">
    <source>
        <dbReference type="EMBL" id="CAI8040594.1"/>
    </source>
</evidence>
<protein>
    <submittedName>
        <fullName evidence="2">Uncharacterized protein</fullName>
    </submittedName>
</protein>
<evidence type="ECO:0000313" key="3">
    <source>
        <dbReference type="Proteomes" id="UP001174909"/>
    </source>
</evidence>
<dbReference type="EMBL" id="CASHTH010003118">
    <property type="protein sequence ID" value="CAI8040594.1"/>
    <property type="molecule type" value="Genomic_DNA"/>
</dbReference>
<dbReference type="Proteomes" id="UP001174909">
    <property type="component" value="Unassembled WGS sequence"/>
</dbReference>
<dbReference type="PROSITE" id="PS51257">
    <property type="entry name" value="PROKAR_LIPOPROTEIN"/>
    <property type="match status" value="1"/>
</dbReference>
<sequence>MRRERTGIVPWQWSTNTATSCPTPSVPSTTSHFLLDTSPLSHSTSQTTQLSLLPPSPPRDLATQDPELPLPLPPPSLPPPSPPPHRPHHPHTIT</sequence>
<feature type="compositionally biased region" description="Pro residues" evidence="1">
    <location>
        <begin position="68"/>
        <end position="84"/>
    </location>
</feature>
<evidence type="ECO:0000256" key="1">
    <source>
        <dbReference type="SAM" id="MobiDB-lite"/>
    </source>
</evidence>
<keyword evidence="3" id="KW-1185">Reference proteome</keyword>
<comment type="caution">
    <text evidence="2">The sequence shown here is derived from an EMBL/GenBank/DDBJ whole genome shotgun (WGS) entry which is preliminary data.</text>
</comment>
<proteinExistence type="predicted"/>
<feature type="compositionally biased region" description="Basic residues" evidence="1">
    <location>
        <begin position="85"/>
        <end position="94"/>
    </location>
</feature>
<gene>
    <name evidence="2" type="ORF">GBAR_LOCUS22613</name>
</gene>
<dbReference type="AlphaFoldDB" id="A0AA35T3K0"/>
<name>A0AA35T3K0_GEOBA</name>
<reference evidence="2" key="1">
    <citation type="submission" date="2023-03" db="EMBL/GenBank/DDBJ databases">
        <authorList>
            <person name="Steffen K."/>
            <person name="Cardenas P."/>
        </authorList>
    </citation>
    <scope>NUCLEOTIDE SEQUENCE</scope>
</reference>
<feature type="region of interest" description="Disordered" evidence="1">
    <location>
        <begin position="1"/>
        <end position="94"/>
    </location>
</feature>
<accession>A0AA35T3K0</accession>
<organism evidence="2 3">
    <name type="scientific">Geodia barretti</name>
    <name type="common">Barrett's horny sponge</name>
    <dbReference type="NCBI Taxonomy" id="519541"/>
    <lineage>
        <taxon>Eukaryota</taxon>
        <taxon>Metazoa</taxon>
        <taxon>Porifera</taxon>
        <taxon>Demospongiae</taxon>
        <taxon>Heteroscleromorpha</taxon>
        <taxon>Tetractinellida</taxon>
        <taxon>Astrophorina</taxon>
        <taxon>Geodiidae</taxon>
        <taxon>Geodia</taxon>
    </lineage>
</organism>
<feature type="compositionally biased region" description="Low complexity" evidence="1">
    <location>
        <begin position="19"/>
        <end position="53"/>
    </location>
</feature>